<protein>
    <submittedName>
        <fullName evidence="2">Uncharacterized protein</fullName>
    </submittedName>
</protein>
<reference evidence="2" key="1">
    <citation type="submission" date="2022-11" db="UniProtKB">
        <authorList>
            <consortium name="WormBaseParasite"/>
        </authorList>
    </citation>
    <scope>IDENTIFICATION</scope>
</reference>
<proteinExistence type="predicted"/>
<dbReference type="AlphaFoldDB" id="A0A915I1Z0"/>
<accession>A0A915I1Z0</accession>
<evidence type="ECO:0000313" key="1">
    <source>
        <dbReference type="Proteomes" id="UP000887565"/>
    </source>
</evidence>
<organism evidence="1 2">
    <name type="scientific">Romanomermis culicivorax</name>
    <name type="common">Nematode worm</name>
    <dbReference type="NCBI Taxonomy" id="13658"/>
    <lineage>
        <taxon>Eukaryota</taxon>
        <taxon>Metazoa</taxon>
        <taxon>Ecdysozoa</taxon>
        <taxon>Nematoda</taxon>
        <taxon>Enoplea</taxon>
        <taxon>Dorylaimia</taxon>
        <taxon>Mermithida</taxon>
        <taxon>Mermithoidea</taxon>
        <taxon>Mermithidae</taxon>
        <taxon>Romanomermis</taxon>
    </lineage>
</organism>
<name>A0A915I1Z0_ROMCU</name>
<dbReference type="Proteomes" id="UP000887565">
    <property type="component" value="Unplaced"/>
</dbReference>
<evidence type="ECO:0000313" key="2">
    <source>
        <dbReference type="WBParaSite" id="nRc.2.0.1.t07840-RA"/>
    </source>
</evidence>
<dbReference type="WBParaSite" id="nRc.2.0.1.t07840-RA">
    <property type="protein sequence ID" value="nRc.2.0.1.t07840-RA"/>
    <property type="gene ID" value="nRc.2.0.1.g07840"/>
</dbReference>
<keyword evidence="1" id="KW-1185">Reference proteome</keyword>
<sequence>MADFTEVSCVISWNVVFSLNHNWSINGLTETAKLESPFRSFSPLFVESRPWPRTTFSRTRTTGTNTPITWANSSVSSKDSHIIDKIAFFLAKRELYGRG</sequence>